<protein>
    <submittedName>
        <fullName evidence="1">Uncharacterized protein</fullName>
    </submittedName>
</protein>
<comment type="caution">
    <text evidence="1">The sequence shown here is derived from an EMBL/GenBank/DDBJ whole genome shotgun (WGS) entry which is preliminary data.</text>
</comment>
<reference evidence="1 2" key="1">
    <citation type="submission" date="2023-10" db="EMBL/GenBank/DDBJ databases">
        <title>Characterization of rhizosphere-enriched actinobacteria from wheat plants lab-grown on chernevaya soil.</title>
        <authorList>
            <person name="Tikhonova E.N."/>
            <person name="Konopkin A."/>
            <person name="Kravchenko I.K."/>
        </authorList>
    </citation>
    <scope>NUCLEOTIDE SEQUENCE [LARGE SCALE GENOMIC DNA]</scope>
    <source>
        <strain evidence="1 2">RR29</strain>
    </source>
</reference>
<gene>
    <name evidence="1" type="ORF">R5A26_37590</name>
</gene>
<proteinExistence type="predicted"/>
<organism evidence="1 2">
    <name type="scientific">Streptomyces prunicolor</name>
    <dbReference type="NCBI Taxonomy" id="67348"/>
    <lineage>
        <taxon>Bacteria</taxon>
        <taxon>Bacillati</taxon>
        <taxon>Actinomycetota</taxon>
        <taxon>Actinomycetes</taxon>
        <taxon>Kitasatosporales</taxon>
        <taxon>Streptomycetaceae</taxon>
        <taxon>Streptomyces</taxon>
    </lineage>
</organism>
<evidence type="ECO:0000313" key="1">
    <source>
        <dbReference type="EMBL" id="MDV7221669.1"/>
    </source>
</evidence>
<sequence length="78" mass="8626">MAEERQPKGALVHDSERDELGYVMGHEGPYVQLRPVTGGREWDAAPALVRLATNEERLTAMQERNRALNSESSGGVFS</sequence>
<dbReference type="RefSeq" id="WP_317774797.1">
    <property type="nucleotide sequence ID" value="NZ_JAWMAJ010000183.1"/>
</dbReference>
<name>A0ABU4FM93_9ACTN</name>
<accession>A0ABU4FM93</accession>
<evidence type="ECO:0000313" key="2">
    <source>
        <dbReference type="Proteomes" id="UP001187346"/>
    </source>
</evidence>
<dbReference type="Proteomes" id="UP001187346">
    <property type="component" value="Unassembled WGS sequence"/>
</dbReference>
<keyword evidence="2" id="KW-1185">Reference proteome</keyword>
<dbReference type="EMBL" id="JAWMAJ010000183">
    <property type="protein sequence ID" value="MDV7221669.1"/>
    <property type="molecule type" value="Genomic_DNA"/>
</dbReference>